<accession>A0A316C0F1</accession>
<evidence type="ECO:0000259" key="1">
    <source>
        <dbReference type="Pfam" id="PF04233"/>
    </source>
</evidence>
<dbReference type="EMBL" id="QGGG01000010">
    <property type="protein sequence ID" value="PWJ81493.1"/>
    <property type="molecule type" value="Genomic_DNA"/>
</dbReference>
<comment type="caution">
    <text evidence="2">The sequence shown here is derived from an EMBL/GenBank/DDBJ whole genome shotgun (WGS) entry which is preliminary data.</text>
</comment>
<reference evidence="2 3" key="1">
    <citation type="submission" date="2018-05" db="EMBL/GenBank/DDBJ databases">
        <title>Genomic Encyclopedia of Type Strains, Phase IV (KMG-IV): sequencing the most valuable type-strain genomes for metagenomic binning, comparative biology and taxonomic classification.</title>
        <authorList>
            <person name="Goeker M."/>
        </authorList>
    </citation>
    <scope>NUCLEOTIDE SEQUENCE [LARGE SCALE GENOMIC DNA]</scope>
    <source>
        <strain evidence="2 3">DSM 6986</strain>
    </source>
</reference>
<evidence type="ECO:0000313" key="2">
    <source>
        <dbReference type="EMBL" id="PWJ81493.1"/>
    </source>
</evidence>
<organism evidence="2 3">
    <name type="scientific">Pseudaminobacter salicylatoxidans</name>
    <dbReference type="NCBI Taxonomy" id="93369"/>
    <lineage>
        <taxon>Bacteria</taxon>
        <taxon>Pseudomonadati</taxon>
        <taxon>Pseudomonadota</taxon>
        <taxon>Alphaproteobacteria</taxon>
        <taxon>Hyphomicrobiales</taxon>
        <taxon>Phyllobacteriaceae</taxon>
        <taxon>Pseudaminobacter</taxon>
    </lineage>
</organism>
<protein>
    <submittedName>
        <fullName evidence="2">Phage Mu protein F like protein</fullName>
    </submittedName>
</protein>
<feature type="domain" description="Phage head morphogenesis" evidence="1">
    <location>
        <begin position="224"/>
        <end position="332"/>
    </location>
</feature>
<name>A0A316C0F1_PSESE</name>
<evidence type="ECO:0000313" key="3">
    <source>
        <dbReference type="Proteomes" id="UP000245396"/>
    </source>
</evidence>
<gene>
    <name evidence="2" type="ORF">C7441_11025</name>
</gene>
<dbReference type="Proteomes" id="UP000245396">
    <property type="component" value="Unassembled WGS sequence"/>
</dbReference>
<dbReference type="InterPro" id="IPR006528">
    <property type="entry name" value="Phage_head_morphogenesis_dom"/>
</dbReference>
<keyword evidence="3" id="KW-1185">Reference proteome</keyword>
<dbReference type="Pfam" id="PF04233">
    <property type="entry name" value="Phage_Mu_F"/>
    <property type="match status" value="1"/>
</dbReference>
<dbReference type="RefSeq" id="WP_109613471.1">
    <property type="nucleotide sequence ID" value="NZ_QGGG01000010.1"/>
</dbReference>
<sequence>MVRKSDRRRVEELLDRFEPEVRRAFLDAIDELRNGVDLQALIRALETGNIDAALRAAHIEGAAYSGLRRAIEAVYVSAGKDAVDALPILRDWTGMKVGFRFDPDYPRAAEWVRQHSSAMITRIVEDQRESLRNALSEGLTKGTNPRAVGVEIAGKFDPRTGRRAGGIIGLTDSQRQFVANAREELTSGIPSEMGNYLTRKARDRSFDAAVIKAIAEERPVDAETLSKITGRYQDSLLKMRADMIARTETTQATSAARREAWRQTAEAAGVDDTMIERTWRATKDKRTRDSHRAMDGQKIMGLDSAYTSPSGAMLRYPGDPMAPLSEVIQCRCFETMRIRLRGRPE</sequence>
<proteinExistence type="predicted"/>
<dbReference type="AlphaFoldDB" id="A0A316C0F1"/>
<dbReference type="OrthoDB" id="952090at2"/>